<feature type="domain" description="HTH gntR-type" evidence="4">
    <location>
        <begin position="9"/>
        <end position="77"/>
    </location>
</feature>
<dbReference type="GO" id="GO:0003700">
    <property type="term" value="F:DNA-binding transcription factor activity"/>
    <property type="evidence" value="ECO:0007669"/>
    <property type="project" value="InterPro"/>
</dbReference>
<keyword evidence="6" id="KW-1185">Reference proteome</keyword>
<dbReference type="AlphaFoldDB" id="A0A9X4B283"/>
<dbReference type="PANTHER" id="PTHR43537:SF24">
    <property type="entry name" value="GLUCONATE OPERON TRANSCRIPTIONAL REPRESSOR"/>
    <property type="match status" value="1"/>
</dbReference>
<evidence type="ECO:0000256" key="3">
    <source>
        <dbReference type="ARBA" id="ARBA00023163"/>
    </source>
</evidence>
<dbReference type="PROSITE" id="PS50949">
    <property type="entry name" value="HTH_GNTR"/>
    <property type="match status" value="1"/>
</dbReference>
<reference evidence="5" key="1">
    <citation type="submission" date="2022-05" db="EMBL/GenBank/DDBJ databases">
        <title>Draft genome sequence of Clostridium tertium strain CP3 isolated from Peru.</title>
        <authorList>
            <person name="Hurtado R."/>
            <person name="Lima L."/>
            <person name="Sousa T."/>
            <person name="Jaiswal A.K."/>
            <person name="Tiwari S."/>
            <person name="Maturrano L."/>
            <person name="Brenig B."/>
            <person name="Azevedo V."/>
        </authorList>
    </citation>
    <scope>NUCLEOTIDE SEQUENCE</scope>
    <source>
        <strain evidence="5">CP3</strain>
    </source>
</reference>
<evidence type="ECO:0000256" key="2">
    <source>
        <dbReference type="ARBA" id="ARBA00023125"/>
    </source>
</evidence>
<evidence type="ECO:0000313" key="5">
    <source>
        <dbReference type="EMBL" id="MDC4240351.1"/>
    </source>
</evidence>
<dbReference type="Gene3D" id="1.20.120.530">
    <property type="entry name" value="GntR ligand-binding domain-like"/>
    <property type="match status" value="1"/>
</dbReference>
<evidence type="ECO:0000256" key="1">
    <source>
        <dbReference type="ARBA" id="ARBA00023015"/>
    </source>
</evidence>
<dbReference type="InterPro" id="IPR036390">
    <property type="entry name" value="WH_DNA-bd_sf"/>
</dbReference>
<dbReference type="Pfam" id="PF00392">
    <property type="entry name" value="GntR"/>
    <property type="match status" value="1"/>
</dbReference>
<dbReference type="PANTHER" id="PTHR43537">
    <property type="entry name" value="TRANSCRIPTIONAL REGULATOR, GNTR FAMILY"/>
    <property type="match status" value="1"/>
</dbReference>
<dbReference type="SMART" id="SM00345">
    <property type="entry name" value="HTH_GNTR"/>
    <property type="match status" value="1"/>
</dbReference>
<dbReference type="SUPFAM" id="SSF48008">
    <property type="entry name" value="GntR ligand-binding domain-like"/>
    <property type="match status" value="1"/>
</dbReference>
<dbReference type="InterPro" id="IPR008920">
    <property type="entry name" value="TF_FadR/GntR_C"/>
</dbReference>
<sequence length="234" mass="26664">MEFSKLNSPTLKDLFIKELETMILSGKLQIGEKLPSERELAKSMQVSRAVVNSGIAELSRKGFLNIKPRIGAFVADYRRNGTMETLISIMKYNGGRLRDAEIRSILELRIALDTLAVELCIPIIKEYEIKILKGYVNKMKETDSVETASNLAFQFQHELAFLSGNTLLPLIFHSFKVPILSLWERFCILYGIDSLINNTSILCDYIEKKDTKKAIECLTTNINDTINGKRQIYY</sequence>
<gene>
    <name evidence="5" type="ORF">NE398_09245</name>
</gene>
<evidence type="ECO:0000313" key="6">
    <source>
        <dbReference type="Proteomes" id="UP001141183"/>
    </source>
</evidence>
<comment type="caution">
    <text evidence="5">The sequence shown here is derived from an EMBL/GenBank/DDBJ whole genome shotgun (WGS) entry which is preliminary data.</text>
</comment>
<dbReference type="InterPro" id="IPR036388">
    <property type="entry name" value="WH-like_DNA-bd_sf"/>
</dbReference>
<protein>
    <submittedName>
        <fullName evidence="5">GntR family transcriptional regulator</fullName>
    </submittedName>
</protein>
<keyword evidence="1" id="KW-0805">Transcription regulation</keyword>
<keyword evidence="3" id="KW-0804">Transcription</keyword>
<dbReference type="InterPro" id="IPR000524">
    <property type="entry name" value="Tscrpt_reg_HTH_GntR"/>
</dbReference>
<dbReference type="EMBL" id="JAMRYU010000008">
    <property type="protein sequence ID" value="MDC4240351.1"/>
    <property type="molecule type" value="Genomic_DNA"/>
</dbReference>
<evidence type="ECO:0000259" key="4">
    <source>
        <dbReference type="PROSITE" id="PS50949"/>
    </source>
</evidence>
<organism evidence="5 6">
    <name type="scientific">Clostridium tertium</name>
    <dbReference type="NCBI Taxonomy" id="1559"/>
    <lineage>
        <taxon>Bacteria</taxon>
        <taxon>Bacillati</taxon>
        <taxon>Bacillota</taxon>
        <taxon>Clostridia</taxon>
        <taxon>Eubacteriales</taxon>
        <taxon>Clostridiaceae</taxon>
        <taxon>Clostridium</taxon>
    </lineage>
</organism>
<dbReference type="CDD" id="cd07377">
    <property type="entry name" value="WHTH_GntR"/>
    <property type="match status" value="1"/>
</dbReference>
<accession>A0A9X4B283</accession>
<dbReference type="Proteomes" id="UP001141183">
    <property type="component" value="Unassembled WGS sequence"/>
</dbReference>
<proteinExistence type="predicted"/>
<dbReference type="PRINTS" id="PR00035">
    <property type="entry name" value="HTHGNTR"/>
</dbReference>
<dbReference type="SUPFAM" id="SSF46785">
    <property type="entry name" value="Winged helix' DNA-binding domain"/>
    <property type="match status" value="1"/>
</dbReference>
<dbReference type="Gene3D" id="1.10.10.10">
    <property type="entry name" value="Winged helix-like DNA-binding domain superfamily/Winged helix DNA-binding domain"/>
    <property type="match status" value="1"/>
</dbReference>
<name>A0A9X4B283_9CLOT</name>
<keyword evidence="2" id="KW-0238">DNA-binding</keyword>
<dbReference type="GO" id="GO:0003677">
    <property type="term" value="F:DNA binding"/>
    <property type="evidence" value="ECO:0007669"/>
    <property type="project" value="UniProtKB-KW"/>
</dbReference>